<feature type="transmembrane region" description="Helical" evidence="3">
    <location>
        <begin position="249"/>
        <end position="271"/>
    </location>
</feature>
<accession>A0A328C3S3</accession>
<evidence type="ECO:0000313" key="5">
    <source>
        <dbReference type="Proteomes" id="UP000249169"/>
    </source>
</evidence>
<feature type="transmembrane region" description="Helical" evidence="3">
    <location>
        <begin position="77"/>
        <end position="96"/>
    </location>
</feature>
<gene>
    <name evidence="4" type="ORF">DL240_17555</name>
</gene>
<dbReference type="GO" id="GO:0016020">
    <property type="term" value="C:membrane"/>
    <property type="evidence" value="ECO:0007669"/>
    <property type="project" value="InterPro"/>
</dbReference>
<evidence type="ECO:0000313" key="4">
    <source>
        <dbReference type="EMBL" id="RAL20387.1"/>
    </source>
</evidence>
<keyword evidence="1 2" id="KW-0808">Transferase</keyword>
<keyword evidence="3" id="KW-0812">Transmembrane</keyword>
<comment type="caution">
    <text evidence="4">The sequence shown here is derived from an EMBL/GenBank/DDBJ whole genome shotgun (WGS) entry which is preliminary data.</text>
</comment>
<evidence type="ECO:0000256" key="3">
    <source>
        <dbReference type="SAM" id="Phobius"/>
    </source>
</evidence>
<evidence type="ECO:0000256" key="1">
    <source>
        <dbReference type="ARBA" id="ARBA00022679"/>
    </source>
</evidence>
<evidence type="ECO:0000256" key="2">
    <source>
        <dbReference type="RuleBase" id="RU003750"/>
    </source>
</evidence>
<feature type="transmembrane region" description="Helical" evidence="3">
    <location>
        <begin position="28"/>
        <end position="46"/>
    </location>
</feature>
<organism evidence="4 5">
    <name type="scientific">Lujinxingia litoralis</name>
    <dbReference type="NCBI Taxonomy" id="2211119"/>
    <lineage>
        <taxon>Bacteria</taxon>
        <taxon>Deltaproteobacteria</taxon>
        <taxon>Bradymonadales</taxon>
        <taxon>Lujinxingiaceae</taxon>
        <taxon>Lujinxingia</taxon>
    </lineage>
</organism>
<dbReference type="OrthoDB" id="9785831at2"/>
<sequence length="309" mass="33718">MSVTTYRERLSQALAFKSLDVEEPIDRYFHRPLAAALAAALIPTGLGPNHVTLMSLLCGWTGSVALYLAFFKGWAGGLGWVAAAFFLFGAVILDCADGQLARARGGGTRVGRILDGFVDVLVLLPAYVVMGFGIRHLFGNTWFGVAAVAGISTWIHCIIYDKLKNLYLAHTMPQAGGGEGTETVGAVRAELAEARERGQLLERFLLWVYLGYLQVQERLASGSTEKRGELQDPAAIERYRARHRPVMRLASWMGLGTHMFVIYSGIALMALNSGAVLAMQVLLATVFNLVMVVVMWRSRGFDTPVATHL</sequence>
<keyword evidence="5" id="KW-1185">Reference proteome</keyword>
<keyword evidence="3" id="KW-1133">Transmembrane helix</keyword>
<keyword evidence="3" id="KW-0472">Membrane</keyword>
<dbReference type="InterPro" id="IPR043130">
    <property type="entry name" value="CDP-OH_PTrfase_TM_dom"/>
</dbReference>
<proteinExistence type="inferred from homology"/>
<dbReference type="InterPro" id="IPR048254">
    <property type="entry name" value="CDP_ALCOHOL_P_TRANSF_CS"/>
</dbReference>
<evidence type="ECO:0008006" key="6">
    <source>
        <dbReference type="Google" id="ProtNLM"/>
    </source>
</evidence>
<name>A0A328C3S3_9DELT</name>
<feature type="transmembrane region" description="Helical" evidence="3">
    <location>
        <begin position="117"/>
        <end position="135"/>
    </location>
</feature>
<dbReference type="EMBL" id="QHKO01000011">
    <property type="protein sequence ID" value="RAL20387.1"/>
    <property type="molecule type" value="Genomic_DNA"/>
</dbReference>
<dbReference type="Pfam" id="PF01066">
    <property type="entry name" value="CDP-OH_P_transf"/>
    <property type="match status" value="1"/>
</dbReference>
<reference evidence="4 5" key="1">
    <citation type="submission" date="2018-05" db="EMBL/GenBank/DDBJ databases">
        <title>Lujinxingia marina gen. nov. sp. nov., a new facultative anaerobic member of the class Deltaproteobacteria, and proposal of Lujinxingaceae fam. nov.</title>
        <authorList>
            <person name="Li C.-M."/>
        </authorList>
    </citation>
    <scope>NUCLEOTIDE SEQUENCE [LARGE SCALE GENOMIC DNA]</scope>
    <source>
        <strain evidence="4 5">B210</strain>
    </source>
</reference>
<protein>
    <recommendedName>
        <fullName evidence="6">CDP-alcohol phosphatidyltransferase</fullName>
    </recommendedName>
</protein>
<comment type="similarity">
    <text evidence="2">Belongs to the CDP-alcohol phosphatidyltransferase class-I family.</text>
</comment>
<feature type="transmembrane region" description="Helical" evidence="3">
    <location>
        <begin position="141"/>
        <end position="160"/>
    </location>
</feature>
<dbReference type="Proteomes" id="UP000249169">
    <property type="component" value="Unassembled WGS sequence"/>
</dbReference>
<dbReference type="RefSeq" id="WP_111731203.1">
    <property type="nucleotide sequence ID" value="NZ_QHKO01000011.1"/>
</dbReference>
<feature type="transmembrane region" description="Helical" evidence="3">
    <location>
        <begin position="277"/>
        <end position="296"/>
    </location>
</feature>
<dbReference type="InterPro" id="IPR000462">
    <property type="entry name" value="CDP-OH_P_trans"/>
</dbReference>
<dbReference type="GO" id="GO:0008654">
    <property type="term" value="P:phospholipid biosynthetic process"/>
    <property type="evidence" value="ECO:0007669"/>
    <property type="project" value="InterPro"/>
</dbReference>
<dbReference type="PROSITE" id="PS00379">
    <property type="entry name" value="CDP_ALCOHOL_P_TRANSF"/>
    <property type="match status" value="1"/>
</dbReference>
<dbReference type="AlphaFoldDB" id="A0A328C3S3"/>
<dbReference type="Gene3D" id="1.20.120.1760">
    <property type="match status" value="1"/>
</dbReference>
<dbReference type="GO" id="GO:0016780">
    <property type="term" value="F:phosphotransferase activity, for other substituted phosphate groups"/>
    <property type="evidence" value="ECO:0007669"/>
    <property type="project" value="InterPro"/>
</dbReference>